<reference evidence="2" key="2">
    <citation type="submission" date="2022-01" db="EMBL/GenBank/DDBJ databases">
        <authorList>
            <person name="Yamashiro T."/>
            <person name="Shiraishi A."/>
            <person name="Satake H."/>
            <person name="Nakayama K."/>
        </authorList>
    </citation>
    <scope>NUCLEOTIDE SEQUENCE</scope>
</reference>
<evidence type="ECO:0000256" key="1">
    <source>
        <dbReference type="SAM" id="Phobius"/>
    </source>
</evidence>
<name>A0ABQ5BBX7_9ASTR</name>
<keyword evidence="3" id="KW-1185">Reference proteome</keyword>
<keyword evidence="1" id="KW-0812">Transmembrane</keyword>
<evidence type="ECO:0000313" key="2">
    <source>
        <dbReference type="EMBL" id="GJT11734.1"/>
    </source>
</evidence>
<sequence length="183" mass="21155">MAAVIHPFAEHIAYYALFAIPLLTTAFTGTVSILGATLYVTYLDTMNNLGHCNFELIPKSLFDMFPPLKYIMYTPSTGSTLWYDYRKVSYDGNNLSYQLRNDDYAFFSCLNFPQLIEPAPHRLEIHRPLSPWDDMRAVFRRHRLRLFTDHTRIERFYTGSEDSVLGLVLKSAFRAEHRCGLAA</sequence>
<keyword evidence="1" id="KW-1133">Transmembrane helix</keyword>
<dbReference type="PANTHER" id="PTHR11863">
    <property type="entry name" value="STEROL DESATURASE"/>
    <property type="match status" value="1"/>
</dbReference>
<comment type="caution">
    <text evidence="2">The sequence shown here is derived from an EMBL/GenBank/DDBJ whole genome shotgun (WGS) entry which is preliminary data.</text>
</comment>
<accession>A0ABQ5BBX7</accession>
<dbReference type="EMBL" id="BQNB010013092">
    <property type="protein sequence ID" value="GJT11734.1"/>
    <property type="molecule type" value="Genomic_DNA"/>
</dbReference>
<organism evidence="2 3">
    <name type="scientific">Tanacetum coccineum</name>
    <dbReference type="NCBI Taxonomy" id="301880"/>
    <lineage>
        <taxon>Eukaryota</taxon>
        <taxon>Viridiplantae</taxon>
        <taxon>Streptophyta</taxon>
        <taxon>Embryophyta</taxon>
        <taxon>Tracheophyta</taxon>
        <taxon>Spermatophyta</taxon>
        <taxon>Magnoliopsida</taxon>
        <taxon>eudicotyledons</taxon>
        <taxon>Gunneridae</taxon>
        <taxon>Pentapetalae</taxon>
        <taxon>asterids</taxon>
        <taxon>campanulids</taxon>
        <taxon>Asterales</taxon>
        <taxon>Asteraceae</taxon>
        <taxon>Asteroideae</taxon>
        <taxon>Anthemideae</taxon>
        <taxon>Anthemidinae</taxon>
        <taxon>Tanacetum</taxon>
    </lineage>
</organism>
<feature type="transmembrane region" description="Helical" evidence="1">
    <location>
        <begin position="12"/>
        <end position="40"/>
    </location>
</feature>
<dbReference type="InterPro" id="IPR050307">
    <property type="entry name" value="Sterol_Desaturase_Related"/>
</dbReference>
<proteinExistence type="predicted"/>
<keyword evidence="1" id="KW-0472">Membrane</keyword>
<protein>
    <submittedName>
        <fullName evidence="2">Uncharacterized protein</fullName>
    </submittedName>
</protein>
<gene>
    <name evidence="2" type="ORF">Tco_0858776</name>
</gene>
<dbReference type="Proteomes" id="UP001151760">
    <property type="component" value="Unassembled WGS sequence"/>
</dbReference>
<evidence type="ECO:0000313" key="3">
    <source>
        <dbReference type="Proteomes" id="UP001151760"/>
    </source>
</evidence>
<reference evidence="2" key="1">
    <citation type="journal article" date="2022" name="Int. J. Mol. Sci.">
        <title>Draft Genome of Tanacetum Coccineum: Genomic Comparison of Closely Related Tanacetum-Family Plants.</title>
        <authorList>
            <person name="Yamashiro T."/>
            <person name="Shiraishi A."/>
            <person name="Nakayama K."/>
            <person name="Satake H."/>
        </authorList>
    </citation>
    <scope>NUCLEOTIDE SEQUENCE</scope>
</reference>